<feature type="domain" description="C2H2-type" evidence="3">
    <location>
        <begin position="681"/>
        <end position="709"/>
    </location>
</feature>
<keyword evidence="5" id="KW-1185">Reference proteome</keyword>
<feature type="region of interest" description="Disordered" evidence="2">
    <location>
        <begin position="703"/>
        <end position="727"/>
    </location>
</feature>
<feature type="region of interest" description="Disordered" evidence="2">
    <location>
        <begin position="71"/>
        <end position="91"/>
    </location>
</feature>
<gene>
    <name evidence="4" type="ORF">IMSHALPRED_011148</name>
</gene>
<name>A0A8H3IRD5_9LECA</name>
<dbReference type="Proteomes" id="UP000664534">
    <property type="component" value="Unassembled WGS sequence"/>
</dbReference>
<evidence type="ECO:0000313" key="5">
    <source>
        <dbReference type="Proteomes" id="UP000664534"/>
    </source>
</evidence>
<dbReference type="PROSITE" id="PS00028">
    <property type="entry name" value="ZINC_FINGER_C2H2_1"/>
    <property type="match status" value="1"/>
</dbReference>
<keyword evidence="1" id="KW-0863">Zinc-finger</keyword>
<dbReference type="InterPro" id="IPR036236">
    <property type="entry name" value="Znf_C2H2_sf"/>
</dbReference>
<dbReference type="SMART" id="SM00355">
    <property type="entry name" value="ZnF_C2H2"/>
    <property type="match status" value="2"/>
</dbReference>
<evidence type="ECO:0000259" key="3">
    <source>
        <dbReference type="PROSITE" id="PS50157"/>
    </source>
</evidence>
<protein>
    <recommendedName>
        <fullName evidence="3">C2H2-type domain-containing protein</fullName>
    </recommendedName>
</protein>
<dbReference type="EMBL" id="CAJPDT010000099">
    <property type="protein sequence ID" value="CAF9937462.1"/>
    <property type="molecule type" value="Genomic_DNA"/>
</dbReference>
<evidence type="ECO:0000256" key="2">
    <source>
        <dbReference type="SAM" id="MobiDB-lite"/>
    </source>
</evidence>
<proteinExistence type="predicted"/>
<keyword evidence="1" id="KW-0862">Zinc</keyword>
<keyword evidence="1" id="KW-0479">Metal-binding</keyword>
<dbReference type="AlphaFoldDB" id="A0A8H3IRD5"/>
<feature type="region of interest" description="Disordered" evidence="2">
    <location>
        <begin position="109"/>
        <end position="130"/>
    </location>
</feature>
<accession>A0A8H3IRD5</accession>
<dbReference type="PROSITE" id="PS50157">
    <property type="entry name" value="ZINC_FINGER_C2H2_2"/>
    <property type="match status" value="1"/>
</dbReference>
<reference evidence="4" key="1">
    <citation type="submission" date="2021-03" db="EMBL/GenBank/DDBJ databases">
        <authorList>
            <person name="Tagirdzhanova G."/>
        </authorList>
    </citation>
    <scope>NUCLEOTIDE SEQUENCE</scope>
</reference>
<comment type="caution">
    <text evidence="4">The sequence shown here is derived from an EMBL/GenBank/DDBJ whole genome shotgun (WGS) entry which is preliminary data.</text>
</comment>
<evidence type="ECO:0000313" key="4">
    <source>
        <dbReference type="EMBL" id="CAF9937462.1"/>
    </source>
</evidence>
<dbReference type="InterPro" id="IPR013087">
    <property type="entry name" value="Znf_C2H2_type"/>
</dbReference>
<dbReference type="GO" id="GO:0008270">
    <property type="term" value="F:zinc ion binding"/>
    <property type="evidence" value="ECO:0007669"/>
    <property type="project" value="UniProtKB-KW"/>
</dbReference>
<dbReference type="SUPFAM" id="SSF57667">
    <property type="entry name" value="beta-beta-alpha zinc fingers"/>
    <property type="match status" value="1"/>
</dbReference>
<feature type="compositionally biased region" description="Basic and acidic residues" evidence="2">
    <location>
        <begin position="709"/>
        <end position="727"/>
    </location>
</feature>
<dbReference type="Gene3D" id="3.30.160.60">
    <property type="entry name" value="Classic Zinc Finger"/>
    <property type="match status" value="1"/>
</dbReference>
<evidence type="ECO:0000256" key="1">
    <source>
        <dbReference type="PROSITE-ProRule" id="PRU00042"/>
    </source>
</evidence>
<organism evidence="4 5">
    <name type="scientific">Imshaugia aleurites</name>
    <dbReference type="NCBI Taxonomy" id="172621"/>
    <lineage>
        <taxon>Eukaryota</taxon>
        <taxon>Fungi</taxon>
        <taxon>Dikarya</taxon>
        <taxon>Ascomycota</taxon>
        <taxon>Pezizomycotina</taxon>
        <taxon>Lecanoromycetes</taxon>
        <taxon>OSLEUM clade</taxon>
        <taxon>Lecanoromycetidae</taxon>
        <taxon>Lecanorales</taxon>
        <taxon>Lecanorineae</taxon>
        <taxon>Parmeliaceae</taxon>
        <taxon>Imshaugia</taxon>
    </lineage>
</organism>
<dbReference type="OrthoDB" id="5431227at2759"/>
<sequence length="727" mass="81356">MCCRPERFTPTKAISTATSHADDSVKEKGFAGAVNFFQGLGCQRDGPSRAISISDLTFSEKYPHSKAYTRNRGDEMVDTSYDGTNSAELDTGETLGLRDEGLFSSTAFSTSKHNQYPSSTSSPSSWQNENHAASPLYSRAYVAPESVSTGVNAQPGSSHHAIGMSAWRDQVLIDPVSRTRNSPVLYEKHLGGVSAEFPQHKALKAYQSALQSPPHFLEKLRIGDTLASGSSPGSSSPLPKHDSEEYRFQPKLATTQSQISELCEAVRAMSEEWIRRLAPSADIMPPCSEIYVHALIEIGFRALRNYFLDTIPMSFQDVFALMHVAGASAYIIDRDDQMYLWGAFLSEVHQWQHLLSDEIEKFTFVKVMSRLCHPQRDTAYSQLPSNPADDTLSSAESAILRHALSSLPSSNVDTALQKKDYEGLGTLTESYTETSLYEKFHKSAIIKACTYFLDNFEYTIIVEDSANRHAEVSWYREQQEDNILTMERQNKYINNRLQEYVGREGFGGRAVDTKVNVGGGLQRTIRELEVTLMSTARSFSGSWEPLPEYLDVVSSLCDEAMQELGEDWRDGFYAKALDTALITSFQLNNRRQYLSASSPDESHNSDIGITIPVGATTPHTVANYKRSRSPHTLISRTLGSSNDVCRCPSPSCQARFKGPYRKANLERHLKTALHHNQHALFKCEICQKPMTRKDNLQQHLRKMHNVDPPMERSSDSSRRESRDIGSL</sequence>